<dbReference type="InterPro" id="IPR016024">
    <property type="entry name" value="ARM-type_fold"/>
</dbReference>
<dbReference type="Pfam" id="PF00514">
    <property type="entry name" value="Arm"/>
    <property type="match status" value="2"/>
</dbReference>
<evidence type="ECO:0000256" key="1">
    <source>
        <dbReference type="ARBA" id="ARBA00010394"/>
    </source>
</evidence>
<dbReference type="Proteomes" id="UP001153620">
    <property type="component" value="Chromosome 1"/>
</dbReference>
<accession>A0A9N9RI63</accession>
<dbReference type="GO" id="GO:0015031">
    <property type="term" value="P:protein transport"/>
    <property type="evidence" value="ECO:0007669"/>
    <property type="project" value="UniProtKB-KW"/>
</dbReference>
<proteinExistence type="inferred from homology"/>
<protein>
    <recommendedName>
        <fullName evidence="6">Importin subunit alpha</fullName>
    </recommendedName>
</protein>
<gene>
    <name evidence="4" type="ORF">CHIRRI_LOCUS350</name>
</gene>
<comment type="similarity">
    <text evidence="1">Belongs to the importin alpha family.</text>
</comment>
<evidence type="ECO:0008006" key="6">
    <source>
        <dbReference type="Google" id="ProtNLM"/>
    </source>
</evidence>
<dbReference type="SUPFAM" id="SSF48371">
    <property type="entry name" value="ARM repeat"/>
    <property type="match status" value="1"/>
</dbReference>
<evidence type="ECO:0000313" key="4">
    <source>
        <dbReference type="EMBL" id="CAG9797351.1"/>
    </source>
</evidence>
<dbReference type="InterPro" id="IPR000225">
    <property type="entry name" value="Armadillo"/>
</dbReference>
<evidence type="ECO:0000256" key="3">
    <source>
        <dbReference type="ARBA" id="ARBA00022927"/>
    </source>
</evidence>
<keyword evidence="5" id="KW-1185">Reference proteome</keyword>
<dbReference type="Gene3D" id="1.25.10.10">
    <property type="entry name" value="Leucine-rich Repeat Variant"/>
    <property type="match status" value="1"/>
</dbReference>
<reference evidence="4" key="1">
    <citation type="submission" date="2022-01" db="EMBL/GenBank/DDBJ databases">
        <authorList>
            <person name="King R."/>
        </authorList>
    </citation>
    <scope>NUCLEOTIDE SEQUENCE</scope>
</reference>
<dbReference type="AlphaFoldDB" id="A0A9N9RI63"/>
<dbReference type="InterPro" id="IPR011989">
    <property type="entry name" value="ARM-like"/>
</dbReference>
<dbReference type="OrthoDB" id="29145at2759"/>
<keyword evidence="3" id="KW-0653">Protein transport</keyword>
<keyword evidence="2" id="KW-0813">Transport</keyword>
<dbReference type="SMART" id="SM00185">
    <property type="entry name" value="ARM"/>
    <property type="match status" value="7"/>
</dbReference>
<name>A0A9N9RI63_9DIPT</name>
<dbReference type="EMBL" id="OU895877">
    <property type="protein sequence ID" value="CAG9797351.1"/>
    <property type="molecule type" value="Genomic_DNA"/>
</dbReference>
<evidence type="ECO:0000313" key="5">
    <source>
        <dbReference type="Proteomes" id="UP001153620"/>
    </source>
</evidence>
<organism evidence="4 5">
    <name type="scientific">Chironomus riparius</name>
    <dbReference type="NCBI Taxonomy" id="315576"/>
    <lineage>
        <taxon>Eukaryota</taxon>
        <taxon>Metazoa</taxon>
        <taxon>Ecdysozoa</taxon>
        <taxon>Arthropoda</taxon>
        <taxon>Hexapoda</taxon>
        <taxon>Insecta</taxon>
        <taxon>Pterygota</taxon>
        <taxon>Neoptera</taxon>
        <taxon>Endopterygota</taxon>
        <taxon>Diptera</taxon>
        <taxon>Nematocera</taxon>
        <taxon>Chironomoidea</taxon>
        <taxon>Chironomidae</taxon>
        <taxon>Chironominae</taxon>
        <taxon>Chironomus</taxon>
    </lineage>
</organism>
<sequence>MVSMNPKKLSVLAIQNIRKFLEGKVDDNLVNDVNFIHYMKYLLVCHGNEKLQTEAAWIFTNIAAGSTVHTQIVVNADVTPILINLLSSSNFELVEQCIWALGNIIGDSHEYRDLIIQQGILVPLLSYVREGLSTSFQRTLVWVFVNLVRCRECQLSVDIVRDIVPKLCELATRRDTPTKIDALWALTFLADCGDEYIQLMVETDIVTIVMPMLTSFSQKLQVTAMRFLGNIATGTDLQTQVILDHGILNNMRFALMHQNRNLRRVALWCLSNITIGTQDQAQAVYHSGLLAIIIDNLHHDDEKIVKEAILTIRNLINAGSPEQMLEIIDCRAVNLIFNLIMSNDNEIAEASRRSLDVLFTKGGRLVQKYTELYQQMINSNDSSLNYHEV</sequence>
<dbReference type="PANTHER" id="PTHR23316">
    <property type="entry name" value="IMPORTIN ALPHA"/>
    <property type="match status" value="1"/>
</dbReference>
<evidence type="ECO:0000256" key="2">
    <source>
        <dbReference type="ARBA" id="ARBA00022448"/>
    </source>
</evidence>
<reference evidence="4" key="2">
    <citation type="submission" date="2022-10" db="EMBL/GenBank/DDBJ databases">
        <authorList>
            <consortium name="ENA_rothamsted_submissions"/>
            <consortium name="culmorum"/>
            <person name="King R."/>
        </authorList>
    </citation>
    <scope>NUCLEOTIDE SEQUENCE</scope>
</reference>